<name>A0A1M7SVA8_9FIRM</name>
<keyword evidence="2" id="KW-1185">Reference proteome</keyword>
<dbReference type="STRING" id="1121395.SAMN02745215_01196"/>
<organism evidence="1 2">
    <name type="scientific">Desulfitobacterium chlororespirans DSM 11544</name>
    <dbReference type="NCBI Taxonomy" id="1121395"/>
    <lineage>
        <taxon>Bacteria</taxon>
        <taxon>Bacillati</taxon>
        <taxon>Bacillota</taxon>
        <taxon>Clostridia</taxon>
        <taxon>Eubacteriales</taxon>
        <taxon>Desulfitobacteriaceae</taxon>
        <taxon>Desulfitobacterium</taxon>
    </lineage>
</organism>
<dbReference type="Proteomes" id="UP000184010">
    <property type="component" value="Unassembled WGS sequence"/>
</dbReference>
<reference evidence="2" key="1">
    <citation type="submission" date="2016-12" db="EMBL/GenBank/DDBJ databases">
        <authorList>
            <person name="Varghese N."/>
            <person name="Submissions S."/>
        </authorList>
    </citation>
    <scope>NUCLEOTIDE SEQUENCE [LARGE SCALE GENOMIC DNA]</scope>
    <source>
        <strain evidence="2">DSM 11544</strain>
    </source>
</reference>
<sequence>MNKQQVAKIEIDNGNTVEIIDIDHTKPFAVILPVGLGAIKIYDKDGSVLPTIPQAL</sequence>
<proteinExistence type="predicted"/>
<evidence type="ECO:0000313" key="1">
    <source>
        <dbReference type="EMBL" id="SHN62445.1"/>
    </source>
</evidence>
<dbReference type="EMBL" id="FRDN01000005">
    <property type="protein sequence ID" value="SHN62445.1"/>
    <property type="molecule type" value="Genomic_DNA"/>
</dbReference>
<dbReference type="AlphaFoldDB" id="A0A1M7SVA8"/>
<gene>
    <name evidence="1" type="ORF">SAMN02745215_01196</name>
</gene>
<dbReference type="RefSeq" id="WP_242954577.1">
    <property type="nucleotide sequence ID" value="NZ_FRDN01000005.1"/>
</dbReference>
<accession>A0A1M7SVA8</accession>
<protein>
    <submittedName>
        <fullName evidence="1">Uncharacterized protein</fullName>
    </submittedName>
</protein>
<evidence type="ECO:0000313" key="2">
    <source>
        <dbReference type="Proteomes" id="UP000184010"/>
    </source>
</evidence>